<dbReference type="OrthoDB" id="10335132at2759"/>
<dbReference type="RefSeq" id="XP_024700405.1">
    <property type="nucleotide sequence ID" value="XM_024847916.1"/>
</dbReference>
<accession>A0A2I2FWT4</accession>
<gene>
    <name evidence="3" type="ORF">P170DRAFT_429806</name>
</gene>
<keyword evidence="4" id="KW-1185">Reference proteome</keyword>
<evidence type="ECO:0000256" key="1">
    <source>
        <dbReference type="SAM" id="MobiDB-lite"/>
    </source>
</evidence>
<keyword evidence="2" id="KW-1133">Transmembrane helix</keyword>
<feature type="transmembrane region" description="Helical" evidence="2">
    <location>
        <begin position="6"/>
        <end position="25"/>
    </location>
</feature>
<dbReference type="AlphaFoldDB" id="A0A2I2FWT4"/>
<keyword evidence="2" id="KW-0812">Transmembrane</keyword>
<proteinExistence type="predicted"/>
<sequence>MDSIGHIASCYLAVHIWIIFGLILAKAIDKYLPRPPPQQQQQQQPEDEIDPSELEPNNHLVSKALDFAMHTKVWPFWTELSGLELSPLLDAQNKILLEEGEKAISDEYGIPVEAVNEVRATRCLTDPDGPLVQDYLRRFDSFKWEVIARSLPAIAAMVSTPGQSQLKHMKPFPQERKRTEIWNKLCNRSTAPILRNIAKLQYTPTDNHHDYVRRCRGLVAELRKLKEVADWVEFKIFMAPLAKEAVLEPFIAHISRVYLKISLIEVYAKFVIYEDTRKGRVNYAIETNA</sequence>
<evidence type="ECO:0000313" key="3">
    <source>
        <dbReference type="EMBL" id="PLB45103.1"/>
    </source>
</evidence>
<dbReference type="VEuPathDB" id="FungiDB:P170DRAFT_429806"/>
<dbReference type="EMBL" id="MSFO01000008">
    <property type="protein sequence ID" value="PLB45103.1"/>
    <property type="molecule type" value="Genomic_DNA"/>
</dbReference>
<dbReference type="GeneID" id="36555615"/>
<protein>
    <submittedName>
        <fullName evidence="3">Uncharacterized protein</fullName>
    </submittedName>
</protein>
<evidence type="ECO:0000313" key="4">
    <source>
        <dbReference type="Proteomes" id="UP000234275"/>
    </source>
</evidence>
<name>A0A2I2FWT4_9EURO</name>
<evidence type="ECO:0000256" key="2">
    <source>
        <dbReference type="SAM" id="Phobius"/>
    </source>
</evidence>
<dbReference type="Proteomes" id="UP000234275">
    <property type="component" value="Unassembled WGS sequence"/>
</dbReference>
<reference evidence="3 4" key="1">
    <citation type="submission" date="2016-12" db="EMBL/GenBank/DDBJ databases">
        <title>The genomes of Aspergillus section Nigri reveals drivers in fungal speciation.</title>
        <authorList>
            <consortium name="DOE Joint Genome Institute"/>
            <person name="Vesth T.C."/>
            <person name="Nybo J."/>
            <person name="Theobald S."/>
            <person name="Brandl J."/>
            <person name="Frisvad J.C."/>
            <person name="Nielsen K.F."/>
            <person name="Lyhne E.K."/>
            <person name="Kogle M.E."/>
            <person name="Kuo A."/>
            <person name="Riley R."/>
            <person name="Clum A."/>
            <person name="Nolan M."/>
            <person name="Lipzen A."/>
            <person name="Salamov A."/>
            <person name="Henrissat B."/>
            <person name="Wiebenga A."/>
            <person name="De Vries R.P."/>
            <person name="Grigoriev I.V."/>
            <person name="Mortensen U.H."/>
            <person name="Andersen M.R."/>
            <person name="Baker S.E."/>
        </authorList>
    </citation>
    <scope>NUCLEOTIDE SEQUENCE [LARGE SCALE GENOMIC DNA]</scope>
    <source>
        <strain evidence="3 4">IBT 23096</strain>
    </source>
</reference>
<keyword evidence="2" id="KW-0472">Membrane</keyword>
<comment type="caution">
    <text evidence="3">The sequence shown here is derived from an EMBL/GenBank/DDBJ whole genome shotgun (WGS) entry which is preliminary data.</text>
</comment>
<feature type="region of interest" description="Disordered" evidence="1">
    <location>
        <begin position="34"/>
        <end position="55"/>
    </location>
</feature>
<organism evidence="3 4">
    <name type="scientific">Aspergillus steynii IBT 23096</name>
    <dbReference type="NCBI Taxonomy" id="1392250"/>
    <lineage>
        <taxon>Eukaryota</taxon>
        <taxon>Fungi</taxon>
        <taxon>Dikarya</taxon>
        <taxon>Ascomycota</taxon>
        <taxon>Pezizomycotina</taxon>
        <taxon>Eurotiomycetes</taxon>
        <taxon>Eurotiomycetidae</taxon>
        <taxon>Eurotiales</taxon>
        <taxon>Aspergillaceae</taxon>
        <taxon>Aspergillus</taxon>
        <taxon>Aspergillus subgen. Circumdati</taxon>
    </lineage>
</organism>